<comment type="caution">
    <text evidence="9">The sequence shown here is derived from an EMBL/GenBank/DDBJ whole genome shotgun (WGS) entry which is preliminary data.</text>
</comment>
<name>A0AAD9JZ87_9ANNE</name>
<comment type="caution">
    <text evidence="8">Lacks conserved residue(s) required for the propagation of feature annotation.</text>
</comment>
<evidence type="ECO:0000256" key="8">
    <source>
        <dbReference type="RuleBase" id="RU363075"/>
    </source>
</evidence>
<dbReference type="PANTHER" id="PTHR22760">
    <property type="entry name" value="GLYCOSYLTRANSFERASE"/>
    <property type="match status" value="1"/>
</dbReference>
<keyword evidence="2 8" id="KW-0328">Glycosyltransferase</keyword>
<dbReference type="GO" id="GO:0000026">
    <property type="term" value="F:alpha-1,2-mannosyltransferase activity"/>
    <property type="evidence" value="ECO:0007669"/>
    <property type="project" value="TreeGrafter"/>
</dbReference>
<evidence type="ECO:0000256" key="4">
    <source>
        <dbReference type="ARBA" id="ARBA00022692"/>
    </source>
</evidence>
<sequence>MPCAYSLSHVSQLAVMARGNKSAATIRRRHYMSPALREIMIRHKSVSAIDNLDSDDDDIEYFDSEVFIQSPLLRLLLSSQWTLFLGLAAFRSINALIIQTSFVPDEYWQCIEVAHKMVFGFGYLTWEWRAGLRSYVYPVIVATLYKMLALLHLDYRILLIKLPRLLHALFAATGDLYLYKLSYRLCGHEVAVWSLICQLMSWFTFYCSTRTLTNSLETVLTTVALFYFPWPKKPRKAHWKFISIVGLCIVIRPTAAILWLPLGVWYLLLWRHVAWKVIRMLAEIGFMILLLSSIVDRICYGRWVYVHYNFVQFNVISNMGTFYGSHPWHWYITQGFVVVMGSHIFPFLMALRKGMQLGFLFLIGWTVAIYR</sequence>
<gene>
    <name evidence="9" type="ORF">LSH36_116g01019</name>
</gene>
<keyword evidence="7 8" id="KW-0472">Membrane</keyword>
<keyword evidence="10" id="KW-1185">Reference proteome</keyword>
<dbReference type="Proteomes" id="UP001208570">
    <property type="component" value="Unassembled WGS sequence"/>
</dbReference>
<keyword evidence="4 8" id="KW-0812">Transmembrane</keyword>
<proteinExistence type="inferred from homology"/>
<evidence type="ECO:0000313" key="10">
    <source>
        <dbReference type="Proteomes" id="UP001208570"/>
    </source>
</evidence>
<dbReference type="GO" id="GO:0006506">
    <property type="term" value="P:GPI anchor biosynthetic process"/>
    <property type="evidence" value="ECO:0007669"/>
    <property type="project" value="TreeGrafter"/>
</dbReference>
<evidence type="ECO:0000256" key="1">
    <source>
        <dbReference type="ARBA" id="ARBA00004477"/>
    </source>
</evidence>
<feature type="transmembrane region" description="Helical" evidence="8">
    <location>
        <begin position="242"/>
        <end position="267"/>
    </location>
</feature>
<comment type="similarity">
    <text evidence="8">Belongs to the glycosyltransferase 22 family.</text>
</comment>
<keyword evidence="5 8" id="KW-0256">Endoplasmic reticulum</keyword>
<evidence type="ECO:0000256" key="6">
    <source>
        <dbReference type="ARBA" id="ARBA00022989"/>
    </source>
</evidence>
<feature type="transmembrane region" description="Helical" evidence="8">
    <location>
        <begin position="330"/>
        <end position="351"/>
    </location>
</feature>
<comment type="subcellular location">
    <subcellularLocation>
        <location evidence="1 8">Endoplasmic reticulum membrane</location>
        <topology evidence="1 8">Multi-pass membrane protein</topology>
    </subcellularLocation>
</comment>
<dbReference type="InterPro" id="IPR005599">
    <property type="entry name" value="GPI_mannosylTrfase"/>
</dbReference>
<dbReference type="Pfam" id="PF03901">
    <property type="entry name" value="Glyco_transf_22"/>
    <property type="match status" value="1"/>
</dbReference>
<feature type="transmembrane region" description="Helical" evidence="8">
    <location>
        <begin position="273"/>
        <end position="291"/>
    </location>
</feature>
<accession>A0AAD9JZ87</accession>
<dbReference type="PANTHER" id="PTHR22760:SF4">
    <property type="entry name" value="GPI MANNOSYLTRANSFERASE 3"/>
    <property type="match status" value="1"/>
</dbReference>
<evidence type="ECO:0000256" key="2">
    <source>
        <dbReference type="ARBA" id="ARBA00022676"/>
    </source>
</evidence>
<evidence type="ECO:0000256" key="3">
    <source>
        <dbReference type="ARBA" id="ARBA00022679"/>
    </source>
</evidence>
<dbReference type="GO" id="GO:0005789">
    <property type="term" value="C:endoplasmic reticulum membrane"/>
    <property type="evidence" value="ECO:0007669"/>
    <property type="project" value="UniProtKB-SubCell"/>
</dbReference>
<dbReference type="EC" id="2.4.1.-" evidence="8"/>
<reference evidence="9" key="1">
    <citation type="journal article" date="2023" name="Mol. Biol. Evol.">
        <title>Third-Generation Sequencing Reveals the Adaptive Role of the Epigenome in Three Deep-Sea Polychaetes.</title>
        <authorList>
            <person name="Perez M."/>
            <person name="Aroh O."/>
            <person name="Sun Y."/>
            <person name="Lan Y."/>
            <person name="Juniper S.K."/>
            <person name="Young C.R."/>
            <person name="Angers B."/>
            <person name="Qian P.Y."/>
        </authorList>
    </citation>
    <scope>NUCLEOTIDE SEQUENCE</scope>
    <source>
        <strain evidence="9">P08H-3</strain>
    </source>
</reference>
<dbReference type="AlphaFoldDB" id="A0AAD9JZ87"/>
<keyword evidence="3" id="KW-0808">Transferase</keyword>
<protein>
    <recommendedName>
        <fullName evidence="8">Mannosyltransferase</fullName>
        <ecNumber evidence="8">2.4.1.-</ecNumber>
    </recommendedName>
</protein>
<evidence type="ECO:0000256" key="7">
    <source>
        <dbReference type="ARBA" id="ARBA00023136"/>
    </source>
</evidence>
<organism evidence="9 10">
    <name type="scientific">Paralvinella palmiformis</name>
    <dbReference type="NCBI Taxonomy" id="53620"/>
    <lineage>
        <taxon>Eukaryota</taxon>
        <taxon>Metazoa</taxon>
        <taxon>Spiralia</taxon>
        <taxon>Lophotrochozoa</taxon>
        <taxon>Annelida</taxon>
        <taxon>Polychaeta</taxon>
        <taxon>Sedentaria</taxon>
        <taxon>Canalipalpata</taxon>
        <taxon>Terebellida</taxon>
        <taxon>Terebelliformia</taxon>
        <taxon>Alvinellidae</taxon>
        <taxon>Paralvinella</taxon>
    </lineage>
</organism>
<evidence type="ECO:0000313" key="9">
    <source>
        <dbReference type="EMBL" id="KAK2161450.1"/>
    </source>
</evidence>
<evidence type="ECO:0000256" key="5">
    <source>
        <dbReference type="ARBA" id="ARBA00022824"/>
    </source>
</evidence>
<keyword evidence="6 8" id="KW-1133">Transmembrane helix</keyword>
<feature type="transmembrane region" description="Helical" evidence="8">
    <location>
        <begin position="303"/>
        <end position="324"/>
    </location>
</feature>
<dbReference type="EMBL" id="JAODUP010000116">
    <property type="protein sequence ID" value="KAK2161450.1"/>
    <property type="molecule type" value="Genomic_DNA"/>
</dbReference>